<evidence type="ECO:0000313" key="1">
    <source>
        <dbReference type="EMBL" id="KXA33206.1"/>
    </source>
</evidence>
<proteinExistence type="predicted"/>
<sequence length="57" mass="6190">MFVIIFATILVITFARLDLPIFVEVSFLINFAVEALENIIEVAPATAASIEAPPQSI</sequence>
<name>A0A133PV59_9BACT</name>
<dbReference type="AlphaFoldDB" id="A0A133PV59"/>
<dbReference type="PATRIC" id="fig|28128.5.peg.2611"/>
<comment type="caution">
    <text evidence="1">The sequence shown here is derived from an EMBL/GenBank/DDBJ whole genome shotgun (WGS) entry which is preliminary data.</text>
</comment>
<dbReference type="RefSeq" id="WP_021672383.1">
    <property type="nucleotide sequence ID" value="NZ_JAIHUT010000104.1"/>
</dbReference>
<keyword evidence="2" id="KW-1185">Reference proteome</keyword>
<dbReference type="EMBL" id="LRQG01000228">
    <property type="protein sequence ID" value="KXA33206.1"/>
    <property type="molecule type" value="Genomic_DNA"/>
</dbReference>
<organism evidence="1 2">
    <name type="scientific">Prevotella corporis</name>
    <dbReference type="NCBI Taxonomy" id="28128"/>
    <lineage>
        <taxon>Bacteria</taxon>
        <taxon>Pseudomonadati</taxon>
        <taxon>Bacteroidota</taxon>
        <taxon>Bacteroidia</taxon>
        <taxon>Bacteroidales</taxon>
        <taxon>Prevotellaceae</taxon>
        <taxon>Prevotella</taxon>
    </lineage>
</organism>
<evidence type="ECO:0000313" key="2">
    <source>
        <dbReference type="Proteomes" id="UP000070533"/>
    </source>
</evidence>
<accession>A0A133PV59</accession>
<reference evidence="2" key="1">
    <citation type="submission" date="2016-01" db="EMBL/GenBank/DDBJ databases">
        <authorList>
            <person name="Mitreva M."/>
            <person name="Pepin K.H."/>
            <person name="Mihindukulasuriya K.A."/>
            <person name="Fulton R."/>
            <person name="Fronick C."/>
            <person name="O'Laughlin M."/>
            <person name="Miner T."/>
            <person name="Herter B."/>
            <person name="Rosa B.A."/>
            <person name="Cordes M."/>
            <person name="Tomlinson C."/>
            <person name="Wollam A."/>
            <person name="Palsikar V.B."/>
            <person name="Mardis E.R."/>
            <person name="Wilson R.K."/>
        </authorList>
    </citation>
    <scope>NUCLEOTIDE SEQUENCE [LARGE SCALE GENOMIC DNA]</scope>
    <source>
        <strain evidence="2">MJR7716</strain>
    </source>
</reference>
<dbReference type="Proteomes" id="UP000070533">
    <property type="component" value="Unassembled WGS sequence"/>
</dbReference>
<gene>
    <name evidence="1" type="ORF">HMPREF3226_02542</name>
</gene>
<protein>
    <submittedName>
        <fullName evidence="1">Uncharacterized protein</fullName>
    </submittedName>
</protein>